<name>A0ACC6M4M3_9BACI</name>
<gene>
    <name evidence="1" type="ORF">SH601_06760</name>
</gene>
<sequence length="81" mass="9921">MKKHKVSYQLKMFHINQKPVLNARREISYEIRLASQLLLDDLCFNWNKARLEERINRSIDNNDKESFRELSNQYNSYIWES</sequence>
<organism evidence="1 2">
    <name type="scientific">Gracilibacillus pellucidus</name>
    <dbReference type="NCBI Taxonomy" id="3095368"/>
    <lineage>
        <taxon>Bacteria</taxon>
        <taxon>Bacillati</taxon>
        <taxon>Bacillota</taxon>
        <taxon>Bacilli</taxon>
        <taxon>Bacillales</taxon>
        <taxon>Bacillaceae</taxon>
        <taxon>Gracilibacillus</taxon>
    </lineage>
</organism>
<evidence type="ECO:0000313" key="2">
    <source>
        <dbReference type="Proteomes" id="UP001277972"/>
    </source>
</evidence>
<accession>A0ACC6M4M3</accession>
<proteinExistence type="predicted"/>
<comment type="caution">
    <text evidence="1">The sequence shown here is derived from an EMBL/GenBank/DDBJ whole genome shotgun (WGS) entry which is preliminary data.</text>
</comment>
<keyword evidence="2" id="KW-1185">Reference proteome</keyword>
<reference evidence="1" key="1">
    <citation type="submission" date="2023-11" db="EMBL/GenBank/DDBJ databases">
        <title>Gracilibacillus pellucida a moderately halophilic bacterium isolated from saline soil in Xinjiang province.</title>
        <authorList>
            <person name="Zhang Z."/>
            <person name="Tan F."/>
            <person name="Wang Y."/>
            <person name="Xia M."/>
        </authorList>
    </citation>
    <scope>NUCLEOTIDE SEQUENCE</scope>
    <source>
        <strain evidence="1">S3-1-1</strain>
    </source>
</reference>
<evidence type="ECO:0000313" key="1">
    <source>
        <dbReference type="EMBL" id="MDX8045687.1"/>
    </source>
</evidence>
<protein>
    <submittedName>
        <fullName evidence="1">IDEAL domain-containing protein</fullName>
    </submittedName>
</protein>
<dbReference type="EMBL" id="JAWZSR010000003">
    <property type="protein sequence ID" value="MDX8045687.1"/>
    <property type="molecule type" value="Genomic_DNA"/>
</dbReference>
<dbReference type="Proteomes" id="UP001277972">
    <property type="component" value="Unassembled WGS sequence"/>
</dbReference>